<feature type="transmembrane region" description="Helical" evidence="1">
    <location>
        <begin position="72"/>
        <end position="95"/>
    </location>
</feature>
<feature type="transmembrane region" description="Helical" evidence="1">
    <location>
        <begin position="195"/>
        <end position="213"/>
    </location>
</feature>
<sequence>MTSGADELTPHPAVPAALRAPLAAIAVAAAAVAVLLGVLVTGDSTGTAVDRSAYTAWQDSVREPSLSFDVSWAIGTAGDPAWAAGLVVLLAALCFAVGRRRLALLAVAGPAATGVITTLVKPVVDRTINGDHLSYPSGHTALLTSLGIVAGLLLTDRFRLGRARGLPLVLGLAVLCGAAMSWSQTASRVHYLTDTLGGFCTALALVVAAGWLIDRVADRVKVTG</sequence>
<evidence type="ECO:0000313" key="4">
    <source>
        <dbReference type="Proteomes" id="UP000605897"/>
    </source>
</evidence>
<dbReference type="InterPro" id="IPR036938">
    <property type="entry name" value="PAP2/HPO_sf"/>
</dbReference>
<feature type="transmembrane region" description="Helical" evidence="1">
    <location>
        <begin position="102"/>
        <end position="124"/>
    </location>
</feature>
<keyword evidence="1" id="KW-0812">Transmembrane</keyword>
<gene>
    <name evidence="3" type="ORF">GCM10017786_32770</name>
</gene>
<reference evidence="4" key="1">
    <citation type="journal article" date="2019" name="Int. J. Syst. Evol. Microbiol.">
        <title>The Global Catalogue of Microorganisms (GCM) 10K type strain sequencing project: providing services to taxonomists for standard genome sequencing and annotation.</title>
        <authorList>
            <consortium name="The Broad Institute Genomics Platform"/>
            <consortium name="The Broad Institute Genome Sequencing Center for Infectious Disease"/>
            <person name="Wu L."/>
            <person name="Ma J."/>
        </authorList>
    </citation>
    <scope>NUCLEOTIDE SEQUENCE [LARGE SCALE GENOMIC DNA]</scope>
    <source>
        <strain evidence="4">CGMCC 4.7677</strain>
    </source>
</reference>
<feature type="transmembrane region" description="Helical" evidence="1">
    <location>
        <begin position="166"/>
        <end position="183"/>
    </location>
</feature>
<accession>A0ABQ3IZ20</accession>
<keyword evidence="4" id="KW-1185">Reference proteome</keyword>
<evidence type="ECO:0000256" key="1">
    <source>
        <dbReference type="SAM" id="Phobius"/>
    </source>
</evidence>
<dbReference type="InterPro" id="IPR000326">
    <property type="entry name" value="PAP2/HPO"/>
</dbReference>
<dbReference type="RefSeq" id="WP_229874529.1">
    <property type="nucleotide sequence ID" value="NZ_BNAU01000003.1"/>
</dbReference>
<feature type="domain" description="Phosphatidic acid phosphatase type 2/haloperoxidase" evidence="2">
    <location>
        <begin position="132"/>
        <end position="209"/>
    </location>
</feature>
<evidence type="ECO:0000259" key="2">
    <source>
        <dbReference type="Pfam" id="PF01569"/>
    </source>
</evidence>
<dbReference type="Proteomes" id="UP000605897">
    <property type="component" value="Unassembled WGS sequence"/>
</dbReference>
<protein>
    <submittedName>
        <fullName evidence="3">Membrane protein</fullName>
    </submittedName>
</protein>
<organism evidence="3 4">
    <name type="scientific">Amycolatopsis deserti</name>
    <dbReference type="NCBI Taxonomy" id="185696"/>
    <lineage>
        <taxon>Bacteria</taxon>
        <taxon>Bacillati</taxon>
        <taxon>Actinomycetota</taxon>
        <taxon>Actinomycetes</taxon>
        <taxon>Pseudonocardiales</taxon>
        <taxon>Pseudonocardiaceae</taxon>
        <taxon>Amycolatopsis</taxon>
    </lineage>
</organism>
<dbReference type="EMBL" id="BNAU01000003">
    <property type="protein sequence ID" value="GHE97486.1"/>
    <property type="molecule type" value="Genomic_DNA"/>
</dbReference>
<name>A0ABQ3IZ20_9PSEU</name>
<dbReference type="Pfam" id="PF01569">
    <property type="entry name" value="PAP2"/>
    <property type="match status" value="1"/>
</dbReference>
<proteinExistence type="predicted"/>
<keyword evidence="1" id="KW-1133">Transmembrane helix</keyword>
<feature type="transmembrane region" description="Helical" evidence="1">
    <location>
        <begin position="136"/>
        <end position="154"/>
    </location>
</feature>
<feature type="transmembrane region" description="Helical" evidence="1">
    <location>
        <begin position="20"/>
        <end position="40"/>
    </location>
</feature>
<evidence type="ECO:0000313" key="3">
    <source>
        <dbReference type="EMBL" id="GHE97486.1"/>
    </source>
</evidence>
<dbReference type="SUPFAM" id="SSF48317">
    <property type="entry name" value="Acid phosphatase/Vanadium-dependent haloperoxidase"/>
    <property type="match status" value="1"/>
</dbReference>
<comment type="caution">
    <text evidence="3">The sequence shown here is derived from an EMBL/GenBank/DDBJ whole genome shotgun (WGS) entry which is preliminary data.</text>
</comment>
<dbReference type="Gene3D" id="1.20.144.10">
    <property type="entry name" value="Phosphatidic acid phosphatase type 2/haloperoxidase"/>
    <property type="match status" value="1"/>
</dbReference>
<keyword evidence="1" id="KW-0472">Membrane</keyword>